<keyword evidence="5" id="KW-1185">Reference proteome</keyword>
<evidence type="ECO:0000313" key="2">
    <source>
        <dbReference type="EMBL" id="GJD57886.1"/>
    </source>
</evidence>
<gene>
    <name evidence="2" type="ORF">IFDJLNFL_3799</name>
    <name evidence="3" type="ORF">MTDSW087_04399</name>
</gene>
<dbReference type="EMBL" id="BPQI01000123">
    <property type="protein sequence ID" value="GJD57886.1"/>
    <property type="molecule type" value="Genomic_DNA"/>
</dbReference>
<sequence>MICRVPAWPHAPRPAAAGPNPPQDDPMTDETLRDAPPAVSPARGRA</sequence>
<proteinExistence type="predicted"/>
<name>A0A564G3N5_9HYPH</name>
<reference evidence="2" key="3">
    <citation type="submission" date="2021-08" db="EMBL/GenBank/DDBJ databases">
        <authorList>
            <person name="Tani A."/>
            <person name="Ola A."/>
            <person name="Ogura Y."/>
            <person name="Katsura K."/>
            <person name="Hayashi T."/>
        </authorList>
    </citation>
    <scope>NUCLEOTIDE SEQUENCE</scope>
    <source>
        <strain evidence="2">DSM 22415</strain>
    </source>
</reference>
<evidence type="ECO:0000256" key="1">
    <source>
        <dbReference type="SAM" id="MobiDB-lite"/>
    </source>
</evidence>
<dbReference type="AlphaFoldDB" id="A0A564G3N5"/>
<evidence type="ECO:0000313" key="4">
    <source>
        <dbReference type="Proteomes" id="UP000401717"/>
    </source>
</evidence>
<dbReference type="Proteomes" id="UP001055303">
    <property type="component" value="Unassembled WGS sequence"/>
</dbReference>
<evidence type="ECO:0000313" key="5">
    <source>
        <dbReference type="Proteomes" id="UP001055303"/>
    </source>
</evidence>
<reference evidence="2" key="2">
    <citation type="journal article" date="2021" name="Front. Microbiol.">
        <title>Comprehensive Comparative Genomics and Phenotyping of Methylobacterium Species.</title>
        <authorList>
            <person name="Alessa O."/>
            <person name="Ogura Y."/>
            <person name="Fujitani Y."/>
            <person name="Takami H."/>
            <person name="Hayashi T."/>
            <person name="Sahin N."/>
            <person name="Tani A."/>
        </authorList>
    </citation>
    <scope>NUCLEOTIDE SEQUENCE</scope>
    <source>
        <strain evidence="2">DSM 22415</strain>
    </source>
</reference>
<evidence type="ECO:0000313" key="3">
    <source>
        <dbReference type="EMBL" id="VUF14674.1"/>
    </source>
</evidence>
<protein>
    <submittedName>
        <fullName evidence="3">Uncharacterized protein</fullName>
    </submittedName>
</protein>
<accession>A0A564G3N5</accession>
<organism evidence="3 4">
    <name type="scientific">Methylobacterium dankookense</name>
    <dbReference type="NCBI Taxonomy" id="560405"/>
    <lineage>
        <taxon>Bacteria</taxon>
        <taxon>Pseudomonadati</taxon>
        <taxon>Pseudomonadota</taxon>
        <taxon>Alphaproteobacteria</taxon>
        <taxon>Hyphomicrobiales</taxon>
        <taxon>Methylobacteriaceae</taxon>
        <taxon>Methylobacterium</taxon>
    </lineage>
</organism>
<reference evidence="3 4" key="1">
    <citation type="submission" date="2019-06" db="EMBL/GenBank/DDBJ databases">
        <authorList>
            <person name="Rodrigo-Torres L."/>
            <person name="Arahal R. D."/>
            <person name="Lucena T."/>
        </authorList>
    </citation>
    <scope>NUCLEOTIDE SEQUENCE [LARGE SCALE GENOMIC DNA]</scope>
    <source>
        <strain evidence="3 4">SW08-7</strain>
    </source>
</reference>
<dbReference type="Proteomes" id="UP000401717">
    <property type="component" value="Unassembled WGS sequence"/>
</dbReference>
<feature type="region of interest" description="Disordered" evidence="1">
    <location>
        <begin position="1"/>
        <end position="46"/>
    </location>
</feature>
<feature type="compositionally biased region" description="Low complexity" evidence="1">
    <location>
        <begin position="1"/>
        <end position="18"/>
    </location>
</feature>
<dbReference type="EMBL" id="CABFVH010000037">
    <property type="protein sequence ID" value="VUF14674.1"/>
    <property type="molecule type" value="Genomic_DNA"/>
</dbReference>